<keyword evidence="2" id="KW-0472">Membrane</keyword>
<feature type="transmembrane region" description="Helical" evidence="2">
    <location>
        <begin position="318"/>
        <end position="349"/>
    </location>
</feature>
<feature type="compositionally biased region" description="Basic and acidic residues" evidence="1">
    <location>
        <begin position="19"/>
        <end position="34"/>
    </location>
</feature>
<keyword evidence="2" id="KW-0812">Transmembrane</keyword>
<evidence type="ECO:0000313" key="3">
    <source>
        <dbReference type="EMBL" id="KAF5362288.1"/>
    </source>
</evidence>
<feature type="transmembrane region" description="Helical" evidence="2">
    <location>
        <begin position="369"/>
        <end position="390"/>
    </location>
</feature>
<gene>
    <name evidence="3" type="ORF">D9756_002105</name>
</gene>
<feature type="compositionally biased region" description="Polar residues" evidence="1">
    <location>
        <begin position="75"/>
        <end position="86"/>
    </location>
</feature>
<accession>A0A8H5LM78</accession>
<feature type="region of interest" description="Disordered" evidence="1">
    <location>
        <begin position="1"/>
        <end position="138"/>
    </location>
</feature>
<reference evidence="3 4" key="1">
    <citation type="journal article" date="2020" name="ISME J.">
        <title>Uncovering the hidden diversity of litter-decomposition mechanisms in mushroom-forming fungi.</title>
        <authorList>
            <person name="Floudas D."/>
            <person name="Bentzer J."/>
            <person name="Ahren D."/>
            <person name="Johansson T."/>
            <person name="Persson P."/>
            <person name="Tunlid A."/>
        </authorList>
    </citation>
    <scope>NUCLEOTIDE SEQUENCE [LARGE SCALE GENOMIC DNA]</scope>
    <source>
        <strain evidence="3 4">CBS 146.42</strain>
    </source>
</reference>
<proteinExistence type="predicted"/>
<keyword evidence="2" id="KW-1133">Transmembrane helix</keyword>
<comment type="caution">
    <text evidence="3">The sequence shown here is derived from an EMBL/GenBank/DDBJ whole genome shotgun (WGS) entry which is preliminary data.</text>
</comment>
<feature type="transmembrane region" description="Helical" evidence="2">
    <location>
        <begin position="274"/>
        <end position="297"/>
    </location>
</feature>
<feature type="region of interest" description="Disordered" evidence="1">
    <location>
        <begin position="492"/>
        <end position="513"/>
    </location>
</feature>
<keyword evidence="4" id="KW-1185">Reference proteome</keyword>
<name>A0A8H5LM78_9AGAR</name>
<dbReference type="EMBL" id="JAACJO010000002">
    <property type="protein sequence ID" value="KAF5362288.1"/>
    <property type="molecule type" value="Genomic_DNA"/>
</dbReference>
<protein>
    <submittedName>
        <fullName evidence="3">Uncharacterized protein</fullName>
    </submittedName>
</protein>
<organism evidence="3 4">
    <name type="scientific">Leucocoprinus leucothites</name>
    <dbReference type="NCBI Taxonomy" id="201217"/>
    <lineage>
        <taxon>Eukaryota</taxon>
        <taxon>Fungi</taxon>
        <taxon>Dikarya</taxon>
        <taxon>Basidiomycota</taxon>
        <taxon>Agaricomycotina</taxon>
        <taxon>Agaricomycetes</taxon>
        <taxon>Agaricomycetidae</taxon>
        <taxon>Agaricales</taxon>
        <taxon>Agaricineae</taxon>
        <taxon>Agaricaceae</taxon>
        <taxon>Leucocoprinus</taxon>
    </lineage>
</organism>
<sequence length="513" mass="57806">MSVPQALPARPTDESDSPENNRKETSDSNDDALKKILRLGAPSRVPQGRRPKDSEWVNRQHRYQEVPNPEDPGPSQVQPHPTNPNGDTRIPHGSASRSEGEEGNSAFALPLNMSQSAASSQRAQFGGTSKKGRRPLGRRSRDWHLKDYATSKPFSVLYLHLLLRLPLLYLSRIDKIFSGAELTVQQIEDMVLQVGVADSAADRVTQSLDQFPAFRPAMGYPPAYLHLKARWEEFIDTLMEEWKTLNILSALLLGAIMTVFQIQGAAQDPIARYLAFWSLVCALMSLLHGCMLIVRFSTMRKPYKAAQWAMESKEDINIFWNVWTMLAMPIVWLTWSVITYIVCMMVFMWRSSTSLPDDYVFRVSPSTENSLRAFVSAVLAVGAIYTVLIARTLRRYGSRMDIAWRKRLDEYRKRQPQVHAPPYTIIVTEGPIRPSPTQPIPPHINTTEPLYQSPIQYVPDKQLPISRSARQGGSINARLGSGTVREREIIEEHPDEAESEPRVAVLPPAGSPV</sequence>
<evidence type="ECO:0000256" key="2">
    <source>
        <dbReference type="SAM" id="Phobius"/>
    </source>
</evidence>
<evidence type="ECO:0000256" key="1">
    <source>
        <dbReference type="SAM" id="MobiDB-lite"/>
    </source>
</evidence>
<dbReference type="Proteomes" id="UP000559027">
    <property type="component" value="Unassembled WGS sequence"/>
</dbReference>
<evidence type="ECO:0000313" key="4">
    <source>
        <dbReference type="Proteomes" id="UP000559027"/>
    </source>
</evidence>
<feature type="compositionally biased region" description="Low complexity" evidence="1">
    <location>
        <begin position="114"/>
        <end position="124"/>
    </location>
</feature>
<dbReference type="OrthoDB" id="3062801at2759"/>
<feature type="compositionally biased region" description="Basic and acidic residues" evidence="1">
    <location>
        <begin position="50"/>
        <end position="64"/>
    </location>
</feature>
<dbReference type="AlphaFoldDB" id="A0A8H5LM78"/>
<feature type="transmembrane region" description="Helical" evidence="2">
    <location>
        <begin position="244"/>
        <end position="262"/>
    </location>
</feature>